<dbReference type="AlphaFoldDB" id="A0A7S3UEB2"/>
<dbReference type="InterPro" id="IPR023214">
    <property type="entry name" value="HAD_sf"/>
</dbReference>
<feature type="transmembrane region" description="Helical" evidence="10">
    <location>
        <begin position="273"/>
        <end position="297"/>
    </location>
</feature>
<keyword evidence="6" id="KW-1278">Translocase</keyword>
<dbReference type="Pfam" id="PF00690">
    <property type="entry name" value="Cation_ATPase_N"/>
    <property type="match status" value="1"/>
</dbReference>
<feature type="transmembrane region" description="Helical" evidence="10">
    <location>
        <begin position="84"/>
        <end position="103"/>
    </location>
</feature>
<dbReference type="NCBIfam" id="TIGR01494">
    <property type="entry name" value="ATPase_P-type"/>
    <property type="match status" value="3"/>
</dbReference>
<feature type="region of interest" description="Disordered" evidence="9">
    <location>
        <begin position="978"/>
        <end position="1002"/>
    </location>
</feature>
<dbReference type="InterPro" id="IPR023299">
    <property type="entry name" value="ATPase_P-typ_cyto_dom_N"/>
</dbReference>
<gene>
    <name evidence="12" type="ORF">PSAL00342_LOCUS5550</name>
</gene>
<dbReference type="PANTHER" id="PTHR43294">
    <property type="entry name" value="SODIUM/POTASSIUM-TRANSPORTING ATPASE SUBUNIT ALPHA"/>
    <property type="match status" value="1"/>
</dbReference>
<dbReference type="SUPFAM" id="SSF81660">
    <property type="entry name" value="Metal cation-transporting ATPase, ATP-binding domain N"/>
    <property type="match status" value="1"/>
</dbReference>
<evidence type="ECO:0000259" key="11">
    <source>
        <dbReference type="SMART" id="SM00831"/>
    </source>
</evidence>
<dbReference type="Gene3D" id="3.40.50.1000">
    <property type="entry name" value="HAD superfamily/HAD-like"/>
    <property type="match status" value="1"/>
</dbReference>
<keyword evidence="3 10" id="KW-0812">Transmembrane</keyword>
<keyword evidence="5" id="KW-0067">ATP-binding</keyword>
<keyword evidence="8 10" id="KW-0472">Membrane</keyword>
<dbReference type="Pfam" id="PF00689">
    <property type="entry name" value="Cation_ATPase_C"/>
    <property type="match status" value="1"/>
</dbReference>
<dbReference type="InterPro" id="IPR059000">
    <property type="entry name" value="ATPase_P-type_domA"/>
</dbReference>
<evidence type="ECO:0000313" key="12">
    <source>
        <dbReference type="EMBL" id="CAE0611715.1"/>
    </source>
</evidence>
<dbReference type="InterPro" id="IPR050510">
    <property type="entry name" value="Cation_transp_ATPase_P-type"/>
</dbReference>
<dbReference type="InterPro" id="IPR023298">
    <property type="entry name" value="ATPase_P-typ_TM_dom_sf"/>
</dbReference>
<feature type="domain" description="Cation-transporting P-type ATPase N-terminal" evidence="11">
    <location>
        <begin position="27"/>
        <end position="101"/>
    </location>
</feature>
<dbReference type="SUPFAM" id="SSF81665">
    <property type="entry name" value="Calcium ATPase, transmembrane domain M"/>
    <property type="match status" value="1"/>
</dbReference>
<dbReference type="GO" id="GO:0005524">
    <property type="term" value="F:ATP binding"/>
    <property type="evidence" value="ECO:0007669"/>
    <property type="project" value="UniProtKB-KW"/>
</dbReference>
<accession>A0A7S3UEB2</accession>
<dbReference type="FunFam" id="3.40.50.1000:FF:000028">
    <property type="entry name" value="Calcium-transporting P-type ATPase, putative"/>
    <property type="match status" value="1"/>
</dbReference>
<protein>
    <recommendedName>
        <fullName evidence="11">Cation-transporting P-type ATPase N-terminal domain-containing protein</fullName>
    </recommendedName>
</protein>
<dbReference type="EMBL" id="HBIS01006147">
    <property type="protein sequence ID" value="CAE0611715.1"/>
    <property type="molecule type" value="Transcribed_RNA"/>
</dbReference>
<keyword evidence="7 10" id="KW-1133">Transmembrane helix</keyword>
<evidence type="ECO:0000256" key="9">
    <source>
        <dbReference type="SAM" id="MobiDB-lite"/>
    </source>
</evidence>
<dbReference type="PROSITE" id="PS00154">
    <property type="entry name" value="ATPASE_E1_E2"/>
    <property type="match status" value="1"/>
</dbReference>
<dbReference type="GO" id="GO:0006883">
    <property type="term" value="P:intracellular sodium ion homeostasis"/>
    <property type="evidence" value="ECO:0007669"/>
    <property type="project" value="TreeGrafter"/>
</dbReference>
<dbReference type="SUPFAM" id="SSF56784">
    <property type="entry name" value="HAD-like"/>
    <property type="match status" value="1"/>
</dbReference>
<feature type="compositionally biased region" description="Basic and acidic residues" evidence="9">
    <location>
        <begin position="989"/>
        <end position="1002"/>
    </location>
</feature>
<dbReference type="Pfam" id="PF00122">
    <property type="entry name" value="E1-E2_ATPase"/>
    <property type="match status" value="1"/>
</dbReference>
<dbReference type="InterPro" id="IPR036412">
    <property type="entry name" value="HAD-like_sf"/>
</dbReference>
<proteinExistence type="predicted"/>
<feature type="transmembrane region" description="Helical" evidence="10">
    <location>
        <begin position="860"/>
        <end position="878"/>
    </location>
</feature>
<dbReference type="Pfam" id="PF13246">
    <property type="entry name" value="Cation_ATPase"/>
    <property type="match status" value="1"/>
</dbReference>
<feature type="transmembrane region" description="Helical" evidence="10">
    <location>
        <begin position="317"/>
        <end position="344"/>
    </location>
</feature>
<feature type="transmembrane region" description="Helical" evidence="10">
    <location>
        <begin position="780"/>
        <end position="800"/>
    </location>
</feature>
<comment type="subcellular location">
    <subcellularLocation>
        <location evidence="1">Cell membrane</location>
        <topology evidence="1">Multi-pass membrane protein</topology>
    </subcellularLocation>
</comment>
<dbReference type="GO" id="GO:0036376">
    <property type="term" value="P:sodium ion export across plasma membrane"/>
    <property type="evidence" value="ECO:0007669"/>
    <property type="project" value="TreeGrafter"/>
</dbReference>
<evidence type="ECO:0000256" key="10">
    <source>
        <dbReference type="SAM" id="Phobius"/>
    </source>
</evidence>
<dbReference type="GO" id="GO:1902600">
    <property type="term" value="P:proton transmembrane transport"/>
    <property type="evidence" value="ECO:0007669"/>
    <property type="project" value="TreeGrafter"/>
</dbReference>
<dbReference type="SFLD" id="SFLDG00002">
    <property type="entry name" value="C1.7:_P-type_atpase_like"/>
    <property type="match status" value="1"/>
</dbReference>
<dbReference type="InterPro" id="IPR044492">
    <property type="entry name" value="P_typ_ATPase_HD_dom"/>
</dbReference>
<evidence type="ECO:0000256" key="6">
    <source>
        <dbReference type="ARBA" id="ARBA00022967"/>
    </source>
</evidence>
<dbReference type="GO" id="GO:1990573">
    <property type="term" value="P:potassium ion import across plasma membrane"/>
    <property type="evidence" value="ECO:0007669"/>
    <property type="project" value="TreeGrafter"/>
</dbReference>
<evidence type="ECO:0000256" key="4">
    <source>
        <dbReference type="ARBA" id="ARBA00022741"/>
    </source>
</evidence>
<evidence type="ECO:0000256" key="8">
    <source>
        <dbReference type="ARBA" id="ARBA00023136"/>
    </source>
</evidence>
<dbReference type="GO" id="GO:0005391">
    <property type="term" value="F:P-type sodium:potassium-exchanging transporter activity"/>
    <property type="evidence" value="ECO:0007669"/>
    <property type="project" value="TreeGrafter"/>
</dbReference>
<sequence length="1002" mass="109739">MPDAGDAPYDTRSMSLPTGHEEDKTIKWHALHDVQEVLDQLSVNDKGLTSAQAETRIHEYGYNRLTPPKKVPLWKKVWDQINNILIYILLVAAAFSIYFAVSGDDATDAWIEFGLIIGVIFINVLIGLIQEGKAEKAAEAIKAMLSAKATVLRDGEKISIDSDLLVPGDIIYLKSGDRVPADARMIYVNKLQVQESMLTGESDPVSKNMLPVDAKLGIGDRKCMVYSATMCTTGEGTAVVCETGDSAEIGRISQLVSSVEKTKTNLLVQLEILGIWIAVFVVIIALGAFFLGMFGPFKDIWENENKTVWEQAFKNAVAIAVAMIPEGLPAVVTITLALGVTAMARQNAIIRQLPCVETLGSLTVICSDKTGTLTKNEMTVVAVRSAKSHFDVTGIGYAPKGDFVDREKVPVRESQLAFIKDMLEVGTLCNNSSLVQTTDVTGGEKWEAAGNPTEAAILVAGKKAGIDTKTLYDNKPLRGSIPFESDHKFMATVNESNGILTMNVKGAADRLIDICKDQVTDDDMKKRAPIDKEYWQQAASELSSRGLRVLALCVTGISKSLDMESLEPAYIYKKEVTLTMVGLVAILDPPREECIPSINEAHTAGIEVKMITGDHAQTALAIAKMLNIVDKTNEHIVYTGPQLDEMTRPELEDAVMKCNVFARSSPENKIQIVQALQARHQVSSMTGDGVNDAPALKAANIGVAMGITGTDVSKEASQMVLADDNFATIIVAVREGRRVWDNLRKILIFNLPVNLAQGLSVFISLAFSGLGGVPLTAIQVLYVNMITSVTMGLMLAAEPAEDTIMERPPRRPNKRLLGKLVLWKCLFVSVQMVAAVIGVFKWAQIWPDGGYSIKKRRGEAFTVLIFMEIAFSFTTRYLKQSAFRKEMLTGNKWAYVSIATVAGLQFLILYVPGLNDTVFEVEGINGWQWLRVLIISVILFLVVELEKALVDPLLFPMVKPLLKKLGLVTPRYEGLRSRYSETSDTEDPEIAKKVNGKSEPKL</sequence>
<dbReference type="InterPro" id="IPR001757">
    <property type="entry name" value="P_typ_ATPase"/>
</dbReference>
<evidence type="ECO:0000256" key="7">
    <source>
        <dbReference type="ARBA" id="ARBA00022989"/>
    </source>
</evidence>
<keyword evidence="2" id="KW-1003">Cell membrane</keyword>
<feature type="transmembrane region" description="Helical" evidence="10">
    <location>
        <begin position="109"/>
        <end position="129"/>
    </location>
</feature>
<evidence type="ECO:0000256" key="1">
    <source>
        <dbReference type="ARBA" id="ARBA00004651"/>
    </source>
</evidence>
<keyword evidence="4" id="KW-0547">Nucleotide-binding</keyword>
<evidence type="ECO:0000256" key="3">
    <source>
        <dbReference type="ARBA" id="ARBA00022692"/>
    </source>
</evidence>
<dbReference type="SFLD" id="SFLDS00003">
    <property type="entry name" value="Haloacid_Dehalogenase"/>
    <property type="match status" value="1"/>
</dbReference>
<organism evidence="12">
    <name type="scientific">Picocystis salinarum</name>
    <dbReference type="NCBI Taxonomy" id="88271"/>
    <lineage>
        <taxon>Eukaryota</taxon>
        <taxon>Viridiplantae</taxon>
        <taxon>Chlorophyta</taxon>
        <taxon>Picocystophyceae</taxon>
        <taxon>Picocystales</taxon>
        <taxon>Picocystaceae</taxon>
        <taxon>Picocystis</taxon>
    </lineage>
</organism>
<dbReference type="PRINTS" id="PR00119">
    <property type="entry name" value="CATATPASE"/>
</dbReference>
<evidence type="ECO:0000256" key="5">
    <source>
        <dbReference type="ARBA" id="ARBA00022840"/>
    </source>
</evidence>
<dbReference type="Gene3D" id="2.70.150.10">
    <property type="entry name" value="Calcium-transporting ATPase, cytoplasmic transduction domain A"/>
    <property type="match status" value="1"/>
</dbReference>
<dbReference type="GO" id="GO:0005886">
    <property type="term" value="C:plasma membrane"/>
    <property type="evidence" value="ECO:0007669"/>
    <property type="project" value="UniProtKB-SubCell"/>
</dbReference>
<dbReference type="GO" id="GO:0016887">
    <property type="term" value="F:ATP hydrolysis activity"/>
    <property type="evidence" value="ECO:0007669"/>
    <property type="project" value="InterPro"/>
</dbReference>
<feature type="transmembrane region" description="Helical" evidence="10">
    <location>
        <begin position="821"/>
        <end position="840"/>
    </location>
</feature>
<dbReference type="Gene3D" id="3.40.1110.10">
    <property type="entry name" value="Calcium-transporting ATPase, cytoplasmic domain N"/>
    <property type="match status" value="1"/>
</dbReference>
<feature type="transmembrane region" description="Helical" evidence="10">
    <location>
        <begin position="893"/>
        <end position="914"/>
    </location>
</feature>
<dbReference type="InterPro" id="IPR008250">
    <property type="entry name" value="ATPase_P-typ_transduc_dom_A_sf"/>
</dbReference>
<dbReference type="SUPFAM" id="SSF81653">
    <property type="entry name" value="Calcium ATPase, transduction domain A"/>
    <property type="match status" value="1"/>
</dbReference>
<dbReference type="InterPro" id="IPR004014">
    <property type="entry name" value="ATPase_P-typ_cation-transptr_N"/>
</dbReference>
<feature type="transmembrane region" description="Helical" evidence="10">
    <location>
        <begin position="747"/>
        <end position="768"/>
    </location>
</feature>
<dbReference type="SFLD" id="SFLDF00027">
    <property type="entry name" value="p-type_atpase"/>
    <property type="match status" value="1"/>
</dbReference>
<feature type="transmembrane region" description="Helical" evidence="10">
    <location>
        <begin position="926"/>
        <end position="943"/>
    </location>
</feature>
<dbReference type="PANTHER" id="PTHR43294:SF21">
    <property type="entry name" value="CATION TRANSPORTING ATPASE"/>
    <property type="match status" value="1"/>
</dbReference>
<dbReference type="PRINTS" id="PR00120">
    <property type="entry name" value="HATPASE"/>
</dbReference>
<dbReference type="SMART" id="SM00831">
    <property type="entry name" value="Cation_ATPase_N"/>
    <property type="match status" value="1"/>
</dbReference>
<dbReference type="GO" id="GO:0030007">
    <property type="term" value="P:intracellular potassium ion homeostasis"/>
    <property type="evidence" value="ECO:0007669"/>
    <property type="project" value="TreeGrafter"/>
</dbReference>
<dbReference type="InterPro" id="IPR018303">
    <property type="entry name" value="ATPase_P-typ_P_site"/>
</dbReference>
<name>A0A7S3UEB2_9CHLO</name>
<evidence type="ECO:0000256" key="2">
    <source>
        <dbReference type="ARBA" id="ARBA00022475"/>
    </source>
</evidence>
<dbReference type="InterPro" id="IPR006068">
    <property type="entry name" value="ATPase_P-typ_cation-transptr_C"/>
</dbReference>
<reference evidence="12" key="1">
    <citation type="submission" date="2021-01" db="EMBL/GenBank/DDBJ databases">
        <authorList>
            <person name="Corre E."/>
            <person name="Pelletier E."/>
            <person name="Niang G."/>
            <person name="Scheremetjew M."/>
            <person name="Finn R."/>
            <person name="Kale V."/>
            <person name="Holt S."/>
            <person name="Cochrane G."/>
            <person name="Meng A."/>
            <person name="Brown T."/>
            <person name="Cohen L."/>
        </authorList>
    </citation>
    <scope>NUCLEOTIDE SEQUENCE</scope>
    <source>
        <strain evidence="12">CCMP1897</strain>
    </source>
</reference>
<dbReference type="Gene3D" id="1.20.1110.10">
    <property type="entry name" value="Calcium-transporting ATPase, transmembrane domain"/>
    <property type="match status" value="1"/>
</dbReference>